<evidence type="ECO:0000313" key="2">
    <source>
        <dbReference type="Proteomes" id="UP001501352"/>
    </source>
</evidence>
<evidence type="ECO:0000313" key="1">
    <source>
        <dbReference type="EMBL" id="GAA0610181.1"/>
    </source>
</evidence>
<dbReference type="Proteomes" id="UP001501352">
    <property type="component" value="Unassembled WGS sequence"/>
</dbReference>
<keyword evidence="2" id="KW-1185">Reference proteome</keyword>
<comment type="caution">
    <text evidence="1">The sequence shown here is derived from an EMBL/GenBank/DDBJ whole genome shotgun (WGS) entry which is preliminary data.</text>
</comment>
<dbReference type="EMBL" id="BAAAGA010000001">
    <property type="protein sequence ID" value="GAA0610181.1"/>
    <property type="molecule type" value="Genomic_DNA"/>
</dbReference>
<gene>
    <name evidence="1" type="ORF">GCM10009422_01240</name>
</gene>
<reference evidence="1 2" key="1">
    <citation type="journal article" date="2019" name="Int. J. Syst. Evol. Microbiol.">
        <title>The Global Catalogue of Microorganisms (GCM) 10K type strain sequencing project: providing services to taxonomists for standard genome sequencing and annotation.</title>
        <authorList>
            <consortium name="The Broad Institute Genomics Platform"/>
            <consortium name="The Broad Institute Genome Sequencing Center for Infectious Disease"/>
            <person name="Wu L."/>
            <person name="Ma J."/>
        </authorList>
    </citation>
    <scope>NUCLEOTIDE SEQUENCE [LARGE SCALE GENOMIC DNA]</scope>
    <source>
        <strain evidence="1 2">JCM 12928</strain>
    </source>
</reference>
<accession>A0ABN1GF16</accession>
<proteinExistence type="predicted"/>
<organism evidence="1 2">
    <name type="scientific">Brevundimonas kwangchunensis</name>
    <dbReference type="NCBI Taxonomy" id="322163"/>
    <lineage>
        <taxon>Bacteria</taxon>
        <taxon>Pseudomonadati</taxon>
        <taxon>Pseudomonadota</taxon>
        <taxon>Alphaproteobacteria</taxon>
        <taxon>Caulobacterales</taxon>
        <taxon>Caulobacteraceae</taxon>
        <taxon>Brevundimonas</taxon>
    </lineage>
</organism>
<name>A0ABN1GF16_9CAUL</name>
<protein>
    <submittedName>
        <fullName evidence="1">Uncharacterized protein</fullName>
    </submittedName>
</protein>
<sequence length="73" mass="7884">MAAMPIRRWPVLPQAETAAGTATAASAQTAAAARAMRFMEELRRMVRLPYPKASLQEIPKAASVRATHATMFG</sequence>